<dbReference type="InterPro" id="IPR001128">
    <property type="entry name" value="Cyt_P450"/>
</dbReference>
<sequence length="487" mass="55307">MDVSVTFLCLFFMLLLFRRKGCKNLPPSPASLPLIGHLHVVTGKPLHRALQNLSEKLGPIFYLSLGYRNALVISSPSLVEECFNKNDLVFANRPGLLAGKHLNYNYTTIGSSSYGPHWRNLRRVAAVQLFSASRLNTFLNVRKQEIEMLVKRLYQISGGTCSKVEMKSWLSELSFNIIMRMIAEKRYFGVEVEDIEEAKRFRDVIRGVFEVSGATSLTDFLPFLRWFDFQGTEKRILELHKKKKMESCQQREERTKTMIDVLLSSQESEPEYYSDQLIKGLIMTLLIAGTDTSAVTIEWALSLLLNNPDALKKAREELDSCVGHDRLVDEADCAKLPYLQSIIKETFRLYPAAPLLVPHQSSDDCTIGGYLIPRETMLLVNAWAIHRDPNVWKDPTSFRPERFEGVDDEVFRLIPFGLGRRACPGAGLANKVLSLTLATLIQCFEWERVGEEEVDMTEGTGLTMPKSNPLEAMCRVRKSMLDVVSRL</sequence>
<dbReference type="InterPro" id="IPR050651">
    <property type="entry name" value="Plant_Cytochrome_P450_Monoox"/>
</dbReference>
<evidence type="ECO:0000313" key="15">
    <source>
        <dbReference type="Proteomes" id="UP001159364"/>
    </source>
</evidence>
<evidence type="ECO:0000256" key="12">
    <source>
        <dbReference type="RuleBase" id="RU000461"/>
    </source>
</evidence>
<dbReference type="EMBL" id="JAIWQS010000047">
    <property type="protein sequence ID" value="KAJ8747978.1"/>
    <property type="molecule type" value="Genomic_DNA"/>
</dbReference>
<evidence type="ECO:0000256" key="7">
    <source>
        <dbReference type="ARBA" id="ARBA00023002"/>
    </source>
</evidence>
<dbReference type="InterPro" id="IPR017972">
    <property type="entry name" value="Cyt_P450_CS"/>
</dbReference>
<keyword evidence="9 12" id="KW-0503">Monooxygenase</keyword>
<feature type="chain" id="PRO_5043843736" description="Cytochrome P450" evidence="13">
    <location>
        <begin position="25"/>
        <end position="487"/>
    </location>
</feature>
<dbReference type="Proteomes" id="UP001159364">
    <property type="component" value="Unassembled WGS sequence"/>
</dbReference>
<protein>
    <recommendedName>
        <fullName evidence="16">Cytochrome P450</fullName>
    </recommendedName>
</protein>
<keyword evidence="5 11" id="KW-0479">Metal-binding</keyword>
<dbReference type="PANTHER" id="PTHR47947">
    <property type="entry name" value="CYTOCHROME P450 82C3-RELATED"/>
    <property type="match status" value="1"/>
</dbReference>
<gene>
    <name evidence="14" type="ORF">K2173_012951</name>
</gene>
<dbReference type="PANTHER" id="PTHR47947:SF62">
    <property type="entry name" value="CYTOCHROME P450, FAMILY 81, SUBFAMILY D, POLYPEPTIDE 5"/>
    <property type="match status" value="1"/>
</dbReference>
<evidence type="ECO:0000313" key="14">
    <source>
        <dbReference type="EMBL" id="KAJ8747978.1"/>
    </source>
</evidence>
<feature type="signal peptide" evidence="13">
    <location>
        <begin position="1"/>
        <end position="24"/>
    </location>
</feature>
<dbReference type="FunFam" id="1.10.630.10:FF:000023">
    <property type="entry name" value="Cytochrome P450 family protein"/>
    <property type="match status" value="1"/>
</dbReference>
<keyword evidence="8 11" id="KW-0408">Iron</keyword>
<dbReference type="InterPro" id="IPR036396">
    <property type="entry name" value="Cyt_P450_sf"/>
</dbReference>
<dbReference type="PRINTS" id="PR00385">
    <property type="entry name" value="P450"/>
</dbReference>
<dbReference type="GO" id="GO:0016020">
    <property type="term" value="C:membrane"/>
    <property type="evidence" value="ECO:0007669"/>
    <property type="project" value="UniProtKB-SubCell"/>
</dbReference>
<evidence type="ECO:0000256" key="1">
    <source>
        <dbReference type="ARBA" id="ARBA00004167"/>
    </source>
</evidence>
<evidence type="ECO:0000256" key="13">
    <source>
        <dbReference type="SAM" id="SignalP"/>
    </source>
</evidence>
<name>A0AAV8S7E5_9ROSI</name>
<dbReference type="GO" id="GO:0020037">
    <property type="term" value="F:heme binding"/>
    <property type="evidence" value="ECO:0007669"/>
    <property type="project" value="InterPro"/>
</dbReference>
<dbReference type="GO" id="GO:0016705">
    <property type="term" value="F:oxidoreductase activity, acting on paired donors, with incorporation or reduction of molecular oxygen"/>
    <property type="evidence" value="ECO:0007669"/>
    <property type="project" value="InterPro"/>
</dbReference>
<evidence type="ECO:0008006" key="16">
    <source>
        <dbReference type="Google" id="ProtNLM"/>
    </source>
</evidence>
<organism evidence="14 15">
    <name type="scientific">Erythroxylum novogranatense</name>
    <dbReference type="NCBI Taxonomy" id="1862640"/>
    <lineage>
        <taxon>Eukaryota</taxon>
        <taxon>Viridiplantae</taxon>
        <taxon>Streptophyta</taxon>
        <taxon>Embryophyta</taxon>
        <taxon>Tracheophyta</taxon>
        <taxon>Spermatophyta</taxon>
        <taxon>Magnoliopsida</taxon>
        <taxon>eudicotyledons</taxon>
        <taxon>Gunneridae</taxon>
        <taxon>Pentapetalae</taxon>
        <taxon>rosids</taxon>
        <taxon>fabids</taxon>
        <taxon>Malpighiales</taxon>
        <taxon>Erythroxylaceae</taxon>
        <taxon>Erythroxylum</taxon>
    </lineage>
</organism>
<evidence type="ECO:0000256" key="5">
    <source>
        <dbReference type="ARBA" id="ARBA00022723"/>
    </source>
</evidence>
<evidence type="ECO:0000256" key="4">
    <source>
        <dbReference type="ARBA" id="ARBA00022692"/>
    </source>
</evidence>
<evidence type="ECO:0000256" key="8">
    <source>
        <dbReference type="ARBA" id="ARBA00023004"/>
    </source>
</evidence>
<evidence type="ECO:0000256" key="3">
    <source>
        <dbReference type="ARBA" id="ARBA00022617"/>
    </source>
</evidence>
<dbReference type="SUPFAM" id="SSF48264">
    <property type="entry name" value="Cytochrome P450"/>
    <property type="match status" value="1"/>
</dbReference>
<proteinExistence type="inferred from homology"/>
<keyword evidence="7 12" id="KW-0560">Oxidoreductase</keyword>
<keyword evidence="6" id="KW-1133">Transmembrane helix</keyword>
<accession>A0AAV8S7E5</accession>
<keyword evidence="4" id="KW-0812">Transmembrane</keyword>
<feature type="binding site" description="axial binding residue" evidence="11">
    <location>
        <position position="423"/>
    </location>
    <ligand>
        <name>heme</name>
        <dbReference type="ChEBI" id="CHEBI:30413"/>
    </ligand>
    <ligandPart>
        <name>Fe</name>
        <dbReference type="ChEBI" id="CHEBI:18248"/>
    </ligandPart>
</feature>
<comment type="subcellular location">
    <subcellularLocation>
        <location evidence="1">Membrane</location>
        <topology evidence="1">Single-pass membrane protein</topology>
    </subcellularLocation>
</comment>
<keyword evidence="15" id="KW-1185">Reference proteome</keyword>
<comment type="caution">
    <text evidence="14">The sequence shown here is derived from an EMBL/GenBank/DDBJ whole genome shotgun (WGS) entry which is preliminary data.</text>
</comment>
<dbReference type="CDD" id="cd20653">
    <property type="entry name" value="CYP81"/>
    <property type="match status" value="1"/>
</dbReference>
<evidence type="ECO:0000256" key="10">
    <source>
        <dbReference type="ARBA" id="ARBA00023136"/>
    </source>
</evidence>
<dbReference type="PRINTS" id="PR00463">
    <property type="entry name" value="EP450I"/>
</dbReference>
<dbReference type="GO" id="GO:0005506">
    <property type="term" value="F:iron ion binding"/>
    <property type="evidence" value="ECO:0007669"/>
    <property type="project" value="InterPro"/>
</dbReference>
<evidence type="ECO:0000256" key="6">
    <source>
        <dbReference type="ARBA" id="ARBA00022989"/>
    </source>
</evidence>
<evidence type="ECO:0000256" key="2">
    <source>
        <dbReference type="ARBA" id="ARBA00010617"/>
    </source>
</evidence>
<comment type="similarity">
    <text evidence="2 12">Belongs to the cytochrome P450 family.</text>
</comment>
<dbReference type="Gene3D" id="1.10.630.10">
    <property type="entry name" value="Cytochrome P450"/>
    <property type="match status" value="1"/>
</dbReference>
<dbReference type="GO" id="GO:0004497">
    <property type="term" value="F:monooxygenase activity"/>
    <property type="evidence" value="ECO:0007669"/>
    <property type="project" value="UniProtKB-KW"/>
</dbReference>
<dbReference type="PROSITE" id="PS00086">
    <property type="entry name" value="CYTOCHROME_P450"/>
    <property type="match status" value="1"/>
</dbReference>
<keyword evidence="13" id="KW-0732">Signal</keyword>
<dbReference type="InterPro" id="IPR002401">
    <property type="entry name" value="Cyt_P450_E_grp-I"/>
</dbReference>
<dbReference type="AlphaFoldDB" id="A0AAV8S7E5"/>
<reference evidence="14 15" key="1">
    <citation type="submission" date="2021-09" db="EMBL/GenBank/DDBJ databases">
        <title>Genomic insights and catalytic innovation underlie evolution of tropane alkaloids biosynthesis.</title>
        <authorList>
            <person name="Wang Y.-J."/>
            <person name="Tian T."/>
            <person name="Huang J.-P."/>
            <person name="Huang S.-X."/>
        </authorList>
    </citation>
    <scope>NUCLEOTIDE SEQUENCE [LARGE SCALE GENOMIC DNA]</scope>
    <source>
        <strain evidence="14">KIB-2018</strain>
        <tissue evidence="14">Leaf</tissue>
    </source>
</reference>
<evidence type="ECO:0000256" key="9">
    <source>
        <dbReference type="ARBA" id="ARBA00023033"/>
    </source>
</evidence>
<evidence type="ECO:0000256" key="11">
    <source>
        <dbReference type="PIRSR" id="PIRSR602401-1"/>
    </source>
</evidence>
<keyword evidence="10" id="KW-0472">Membrane</keyword>
<comment type="cofactor">
    <cofactor evidence="11">
        <name>heme</name>
        <dbReference type="ChEBI" id="CHEBI:30413"/>
    </cofactor>
</comment>
<dbReference type="Pfam" id="PF00067">
    <property type="entry name" value="p450"/>
    <property type="match status" value="1"/>
</dbReference>
<keyword evidence="3 11" id="KW-0349">Heme</keyword>